<evidence type="ECO:0000256" key="10">
    <source>
        <dbReference type="ARBA" id="ARBA00023242"/>
    </source>
</evidence>
<dbReference type="InterPro" id="IPR001909">
    <property type="entry name" value="KRAB"/>
</dbReference>
<evidence type="ECO:0000256" key="3">
    <source>
        <dbReference type="ARBA" id="ARBA00022723"/>
    </source>
</evidence>
<dbReference type="SMART" id="SM00355">
    <property type="entry name" value="ZnF_C2H2"/>
    <property type="match status" value="6"/>
</dbReference>
<keyword evidence="4" id="KW-0677">Repeat</keyword>
<evidence type="ECO:0000256" key="11">
    <source>
        <dbReference type="PROSITE-ProRule" id="PRU00042"/>
    </source>
</evidence>
<gene>
    <name evidence="15" type="ORF">Cadr_000022997</name>
</gene>
<evidence type="ECO:0000256" key="12">
    <source>
        <dbReference type="SAM" id="SignalP"/>
    </source>
</evidence>
<feature type="domain" description="C2H2-type" evidence="13">
    <location>
        <begin position="262"/>
        <end position="289"/>
    </location>
</feature>
<evidence type="ECO:0000259" key="13">
    <source>
        <dbReference type="PROSITE" id="PS50157"/>
    </source>
</evidence>
<feature type="domain" description="C2H2-type" evidence="13">
    <location>
        <begin position="206"/>
        <end position="233"/>
    </location>
</feature>
<dbReference type="GO" id="GO:0000981">
    <property type="term" value="F:DNA-binding transcription factor activity, RNA polymerase II-specific"/>
    <property type="evidence" value="ECO:0007669"/>
    <property type="project" value="TreeGrafter"/>
</dbReference>
<dbReference type="InterPro" id="IPR036236">
    <property type="entry name" value="Znf_C2H2_sf"/>
</dbReference>
<keyword evidence="8" id="KW-0238">DNA-binding</keyword>
<dbReference type="PANTHER" id="PTHR24381">
    <property type="entry name" value="ZINC FINGER PROTEIN"/>
    <property type="match status" value="1"/>
</dbReference>
<evidence type="ECO:0000256" key="8">
    <source>
        <dbReference type="ARBA" id="ARBA00023125"/>
    </source>
</evidence>
<evidence type="ECO:0000256" key="6">
    <source>
        <dbReference type="ARBA" id="ARBA00022833"/>
    </source>
</evidence>
<dbReference type="EMBL" id="JWIN03000025">
    <property type="protein sequence ID" value="KAB1258186.1"/>
    <property type="molecule type" value="Genomic_DNA"/>
</dbReference>
<dbReference type="Pfam" id="PF01352">
    <property type="entry name" value="KRAB"/>
    <property type="match status" value="2"/>
</dbReference>
<evidence type="ECO:0000256" key="4">
    <source>
        <dbReference type="ARBA" id="ARBA00022737"/>
    </source>
</evidence>
<dbReference type="SUPFAM" id="SSF109640">
    <property type="entry name" value="KRAB domain (Kruppel-associated box)"/>
    <property type="match status" value="2"/>
</dbReference>
<evidence type="ECO:0000256" key="9">
    <source>
        <dbReference type="ARBA" id="ARBA00023163"/>
    </source>
</evidence>
<reference evidence="15 16" key="1">
    <citation type="journal article" date="2019" name="Mol. Ecol. Resour.">
        <title>Improving Illumina assemblies with Hi-C and long reads: an example with the North African dromedary.</title>
        <authorList>
            <person name="Elbers J.P."/>
            <person name="Rogers M.F."/>
            <person name="Perelman P.L."/>
            <person name="Proskuryakova A.A."/>
            <person name="Serdyukova N.A."/>
            <person name="Johnson W.E."/>
            <person name="Horin P."/>
            <person name="Corander J."/>
            <person name="Murphy D."/>
            <person name="Burger P.A."/>
        </authorList>
    </citation>
    <scope>NUCLEOTIDE SEQUENCE [LARGE SCALE GENOMIC DNA]</scope>
    <source>
        <strain evidence="15">Drom800</strain>
        <tissue evidence="15">Blood</tissue>
    </source>
</reference>
<feature type="domain" description="KRAB" evidence="14">
    <location>
        <begin position="410"/>
        <end position="482"/>
    </location>
</feature>
<dbReference type="PROSITE" id="PS50157">
    <property type="entry name" value="ZINC_FINGER_C2H2_2"/>
    <property type="match status" value="6"/>
</dbReference>
<dbReference type="GO" id="GO:0008270">
    <property type="term" value="F:zinc ion binding"/>
    <property type="evidence" value="ECO:0007669"/>
    <property type="project" value="UniProtKB-KW"/>
</dbReference>
<keyword evidence="6" id="KW-0862">Zinc</keyword>
<dbReference type="FunFam" id="3.30.160.60:FF:000060">
    <property type="entry name" value="zinc finger protein 436"/>
    <property type="match status" value="1"/>
</dbReference>
<dbReference type="FunFam" id="3.30.160.60:FF:000016">
    <property type="entry name" value="zinc finger protein 37 homolog"/>
    <property type="match status" value="1"/>
</dbReference>
<keyword evidence="10" id="KW-0539">Nucleus</keyword>
<keyword evidence="5 11" id="KW-0863">Zinc-finger</keyword>
<feature type="signal peptide" evidence="12">
    <location>
        <begin position="1"/>
        <end position="23"/>
    </location>
</feature>
<name>A0A5N4CH03_CAMDR</name>
<dbReference type="SMART" id="SM00349">
    <property type="entry name" value="KRAB"/>
    <property type="match status" value="2"/>
</dbReference>
<dbReference type="PROSITE" id="PS00028">
    <property type="entry name" value="ZINC_FINGER_C2H2_1"/>
    <property type="match status" value="5"/>
</dbReference>
<comment type="similarity">
    <text evidence="2">Belongs to the krueppel C2H2-type zinc-finger protein family.</text>
</comment>
<dbReference type="GO" id="GO:0005634">
    <property type="term" value="C:nucleus"/>
    <property type="evidence" value="ECO:0007669"/>
    <property type="project" value="UniProtKB-SubCell"/>
</dbReference>
<keyword evidence="9" id="KW-0804">Transcription</keyword>
<evidence type="ECO:0000256" key="7">
    <source>
        <dbReference type="ARBA" id="ARBA00023015"/>
    </source>
</evidence>
<dbReference type="SUPFAM" id="SSF57667">
    <property type="entry name" value="beta-beta-alpha zinc fingers"/>
    <property type="match status" value="4"/>
</dbReference>
<feature type="domain" description="C2H2-type" evidence="13">
    <location>
        <begin position="315"/>
        <end position="342"/>
    </location>
</feature>
<dbReference type="InterPro" id="IPR013087">
    <property type="entry name" value="Znf_C2H2_type"/>
</dbReference>
<dbReference type="Gene3D" id="6.10.140.140">
    <property type="match status" value="2"/>
</dbReference>
<proteinExistence type="inferred from homology"/>
<evidence type="ECO:0000256" key="1">
    <source>
        <dbReference type="ARBA" id="ARBA00004123"/>
    </source>
</evidence>
<accession>A0A5N4CH03</accession>
<dbReference type="AlphaFoldDB" id="A0A5N4CH03"/>
<sequence>MPHPFLSLIWVVLQGYGGGRVRALGLGSYSTLTVPSTCPYPDMDPGMAVPLLMPGLQPWTKGLWLQEATVFKDVAVYFTRIEWSCLAPDQRALYRDMMLENCRHVASLGFLVAKPALISLLEQGEEPGALILQVAEERGTKASLAWGSTCGELSLSPAALEGERRGPGATHTAEERAHRCVACSKAFKYNSLLRRHQVIHTGAKPYQCTDCGKAFKQSSILLRHQLIHTEEKPFRCGECGKAFRQGAQVAAHRRVHALEKPFQGGQCGKAFGRRFTLSEHRRIHSGERPYACLRWSQRFIRGCWLLRLHTGEKPSVCRECGRAFARKSNLTLHQETHTQEKPFACTECGKVFRRSHTLTEHYRLHSGERPYGGRASAKACSRLPTLVRHQRQVSRPGRVDDRTPNLMEAVTFGDVAVHFSREEWQCLDPGQRALYKEVMLENHSSVAGLAGFLVFKPELISRLEQGQEPWVLDLQGAEGREATRASQTGSTIGTDGEQACEDVDVVKSGSHVARYSQESNGSKAEVLHSSLEYRLH</sequence>
<keyword evidence="16" id="KW-1185">Reference proteome</keyword>
<dbReference type="PANTHER" id="PTHR24381:SF390">
    <property type="entry name" value="ZINC FINGER PROTEIN 37 HOMOLOG"/>
    <property type="match status" value="1"/>
</dbReference>
<evidence type="ECO:0000313" key="15">
    <source>
        <dbReference type="EMBL" id="KAB1258186.1"/>
    </source>
</evidence>
<feature type="domain" description="KRAB" evidence="14">
    <location>
        <begin position="69"/>
        <end position="140"/>
    </location>
</feature>
<feature type="domain" description="C2H2-type" evidence="13">
    <location>
        <begin position="234"/>
        <end position="261"/>
    </location>
</feature>
<feature type="chain" id="PRO_5024359122" evidence="12">
    <location>
        <begin position="24"/>
        <end position="536"/>
    </location>
</feature>
<dbReference type="FunFam" id="3.30.160.60:FF:000688">
    <property type="entry name" value="zinc finger protein 197 isoform X1"/>
    <property type="match status" value="1"/>
</dbReference>
<evidence type="ECO:0000256" key="2">
    <source>
        <dbReference type="ARBA" id="ARBA00006991"/>
    </source>
</evidence>
<dbReference type="FunFam" id="3.30.160.60:FF:002343">
    <property type="entry name" value="Zinc finger protein 33A"/>
    <property type="match status" value="1"/>
</dbReference>
<dbReference type="FunFam" id="3.30.160.60:FF:001009">
    <property type="entry name" value="Zinc finger protein 26"/>
    <property type="match status" value="1"/>
</dbReference>
<dbReference type="FunFam" id="3.30.160.60:FF:000295">
    <property type="entry name" value="zinc finger protein 19"/>
    <property type="match status" value="1"/>
</dbReference>
<evidence type="ECO:0000313" key="16">
    <source>
        <dbReference type="Proteomes" id="UP000299084"/>
    </source>
</evidence>
<dbReference type="GO" id="GO:0000977">
    <property type="term" value="F:RNA polymerase II transcription regulatory region sequence-specific DNA binding"/>
    <property type="evidence" value="ECO:0007669"/>
    <property type="project" value="TreeGrafter"/>
</dbReference>
<dbReference type="InterPro" id="IPR036051">
    <property type="entry name" value="KRAB_dom_sf"/>
</dbReference>
<protein>
    <submittedName>
        <fullName evidence="15">Zinc finger protein 517</fullName>
    </submittedName>
</protein>
<dbReference type="CDD" id="cd07765">
    <property type="entry name" value="KRAB_A-box"/>
    <property type="match status" value="2"/>
</dbReference>
<evidence type="ECO:0000259" key="14">
    <source>
        <dbReference type="PROSITE" id="PS50805"/>
    </source>
</evidence>
<organism evidence="15 16">
    <name type="scientific">Camelus dromedarius</name>
    <name type="common">Dromedary</name>
    <name type="synonym">Arabian camel</name>
    <dbReference type="NCBI Taxonomy" id="9838"/>
    <lineage>
        <taxon>Eukaryota</taxon>
        <taxon>Metazoa</taxon>
        <taxon>Chordata</taxon>
        <taxon>Craniata</taxon>
        <taxon>Vertebrata</taxon>
        <taxon>Euteleostomi</taxon>
        <taxon>Mammalia</taxon>
        <taxon>Eutheria</taxon>
        <taxon>Laurasiatheria</taxon>
        <taxon>Artiodactyla</taxon>
        <taxon>Tylopoda</taxon>
        <taxon>Camelidae</taxon>
        <taxon>Camelus</taxon>
    </lineage>
</organism>
<comment type="caution">
    <text evidence="15">The sequence shown here is derived from an EMBL/GenBank/DDBJ whole genome shotgun (WGS) entry which is preliminary data.</text>
</comment>
<dbReference type="PROSITE" id="PS50805">
    <property type="entry name" value="KRAB"/>
    <property type="match status" value="2"/>
</dbReference>
<feature type="domain" description="C2H2-type" evidence="13">
    <location>
        <begin position="178"/>
        <end position="205"/>
    </location>
</feature>
<dbReference type="Proteomes" id="UP000299084">
    <property type="component" value="Unassembled WGS sequence"/>
</dbReference>
<evidence type="ECO:0000256" key="5">
    <source>
        <dbReference type="ARBA" id="ARBA00022771"/>
    </source>
</evidence>
<dbReference type="Pfam" id="PF00096">
    <property type="entry name" value="zf-C2H2"/>
    <property type="match status" value="5"/>
</dbReference>
<keyword evidence="7" id="KW-0805">Transcription regulation</keyword>
<comment type="subcellular location">
    <subcellularLocation>
        <location evidence="1">Nucleus</location>
    </subcellularLocation>
</comment>
<dbReference type="Gene3D" id="3.30.160.60">
    <property type="entry name" value="Classic Zinc Finger"/>
    <property type="match status" value="6"/>
</dbReference>
<keyword evidence="12" id="KW-0732">Signal</keyword>
<feature type="domain" description="C2H2-type" evidence="13">
    <location>
        <begin position="343"/>
        <end position="370"/>
    </location>
</feature>
<keyword evidence="3" id="KW-0479">Metal-binding</keyword>